<organism evidence="2 3">
    <name type="scientific">Pontibacillus halophilus JSM 076056 = DSM 19796</name>
    <dbReference type="NCBI Taxonomy" id="1385510"/>
    <lineage>
        <taxon>Bacteria</taxon>
        <taxon>Bacillati</taxon>
        <taxon>Bacillota</taxon>
        <taxon>Bacilli</taxon>
        <taxon>Bacillales</taxon>
        <taxon>Bacillaceae</taxon>
        <taxon>Pontibacillus</taxon>
    </lineage>
</organism>
<dbReference type="EMBL" id="AVPE01000012">
    <property type="protein sequence ID" value="KGX90938.1"/>
    <property type="molecule type" value="Genomic_DNA"/>
</dbReference>
<protein>
    <recommendedName>
        <fullName evidence="4">DUF1002 domain-containing protein</fullName>
    </recommendedName>
</protein>
<dbReference type="Pfam" id="PF06207">
    <property type="entry name" value="DUF1002"/>
    <property type="match status" value="1"/>
</dbReference>
<dbReference type="OrthoDB" id="9810153at2"/>
<dbReference type="RefSeq" id="WP_026801102.1">
    <property type="nucleotide sequence ID" value="NZ_AVPE01000012.1"/>
</dbReference>
<evidence type="ECO:0008006" key="4">
    <source>
        <dbReference type="Google" id="ProtNLM"/>
    </source>
</evidence>
<name>A0A0A5GI99_9BACI</name>
<keyword evidence="1" id="KW-0732">Signal</keyword>
<dbReference type="Proteomes" id="UP000030528">
    <property type="component" value="Unassembled WGS sequence"/>
</dbReference>
<dbReference type="eggNOG" id="COG4086">
    <property type="taxonomic scope" value="Bacteria"/>
</dbReference>
<dbReference type="STRING" id="1385510.GCA_000425205_02803"/>
<sequence>MKALAIRSGMAIVLFGMLIATPLTVSADVAVGDVVVSVGEDLTQEQKESVLNELDVSGDYMEVVTTNDEEHQYLGDYIPAAQIGSKALSSAKITYTKSGSGLEVDSSKITWVSDEMYMNALATAGVKDARIEVTAPFQVSGTAALTGIIKAYETSSGEKISEDVKQTANEEMVMTAELGDELGTEEAGAFMTAMKEKLAENTPENAEEMKQLVQQTADDLGIQLDQQTKDELTQLFTRMQDLNIDFNAVGDQLEEAKQKFDDFINSEEGKNFIQQIGDFVMAVLQAIADFFRSIFS</sequence>
<keyword evidence="3" id="KW-1185">Reference proteome</keyword>
<feature type="chain" id="PRO_5002021932" description="DUF1002 domain-containing protein" evidence="1">
    <location>
        <begin position="28"/>
        <end position="296"/>
    </location>
</feature>
<evidence type="ECO:0000313" key="3">
    <source>
        <dbReference type="Proteomes" id="UP000030528"/>
    </source>
</evidence>
<comment type="caution">
    <text evidence="2">The sequence shown here is derived from an EMBL/GenBank/DDBJ whole genome shotgun (WGS) entry which is preliminary data.</text>
</comment>
<reference evidence="2 3" key="1">
    <citation type="submission" date="2013-08" db="EMBL/GenBank/DDBJ databases">
        <authorList>
            <person name="Huang J."/>
            <person name="Wang G."/>
        </authorList>
    </citation>
    <scope>NUCLEOTIDE SEQUENCE [LARGE SCALE GENOMIC DNA]</scope>
    <source>
        <strain evidence="2 3">JSM 076056</strain>
    </source>
</reference>
<gene>
    <name evidence="2" type="ORF">N781_06105</name>
</gene>
<evidence type="ECO:0000256" key="1">
    <source>
        <dbReference type="SAM" id="SignalP"/>
    </source>
</evidence>
<proteinExistence type="predicted"/>
<feature type="signal peptide" evidence="1">
    <location>
        <begin position="1"/>
        <end position="27"/>
    </location>
</feature>
<dbReference type="AlphaFoldDB" id="A0A0A5GI99"/>
<dbReference type="InterPro" id="IPR009343">
    <property type="entry name" value="DUF1002"/>
</dbReference>
<evidence type="ECO:0000313" key="2">
    <source>
        <dbReference type="EMBL" id="KGX90938.1"/>
    </source>
</evidence>
<accession>A0A0A5GI99</accession>